<name>A0A975U4Y4_9PROT</name>
<dbReference type="AlphaFoldDB" id="A0A975U4Y4"/>
<evidence type="ECO:0000256" key="2">
    <source>
        <dbReference type="ARBA" id="ARBA00005695"/>
    </source>
</evidence>
<protein>
    <submittedName>
        <fullName evidence="6">ABC transporter substrate-binding protein</fullName>
    </submittedName>
</protein>
<feature type="domain" description="Solute-binding protein family 5" evidence="5">
    <location>
        <begin position="73"/>
        <end position="426"/>
    </location>
</feature>
<dbReference type="GO" id="GO:0015833">
    <property type="term" value="P:peptide transport"/>
    <property type="evidence" value="ECO:0007669"/>
    <property type="project" value="TreeGrafter"/>
</dbReference>
<gene>
    <name evidence="6" type="ORF">KO353_02445</name>
</gene>
<dbReference type="RefSeq" id="WP_218286187.1">
    <property type="nucleotide sequence ID" value="NZ_CP076448.1"/>
</dbReference>
<keyword evidence="3 4" id="KW-0732">Signal</keyword>
<keyword evidence="7" id="KW-1185">Reference proteome</keyword>
<reference evidence="6" key="1">
    <citation type="submission" date="2021-06" db="EMBL/GenBank/DDBJ databases">
        <title>Elioraea tepida, sp. nov., a moderately thermophilic aerobic anoxygenic phototrophic bacterium isolated from an alkaline siliceous hot spring mat community in Yellowstone National Park, WY, USA.</title>
        <authorList>
            <person name="Saini M.K."/>
            <person name="Yoshida S."/>
            <person name="Sebastian A."/>
            <person name="Hirose S."/>
            <person name="Hara E."/>
            <person name="Tamaki H."/>
            <person name="Soulier N.T."/>
            <person name="Albert I."/>
            <person name="Hanada S."/>
            <person name="Bryant D.A."/>
            <person name="Tank M."/>
        </authorList>
    </citation>
    <scope>NUCLEOTIDE SEQUENCE</scope>
    <source>
        <strain evidence="6">MS-P2</strain>
    </source>
</reference>
<accession>A0A975U4Y4</accession>
<dbReference type="PANTHER" id="PTHR30290">
    <property type="entry name" value="PERIPLASMIC BINDING COMPONENT OF ABC TRANSPORTER"/>
    <property type="match status" value="1"/>
</dbReference>
<organism evidence="6 7">
    <name type="scientific">Elioraea tepida</name>
    <dbReference type="NCBI Taxonomy" id="2843330"/>
    <lineage>
        <taxon>Bacteria</taxon>
        <taxon>Pseudomonadati</taxon>
        <taxon>Pseudomonadota</taxon>
        <taxon>Alphaproteobacteria</taxon>
        <taxon>Acetobacterales</taxon>
        <taxon>Elioraeaceae</taxon>
        <taxon>Elioraea</taxon>
    </lineage>
</organism>
<sequence>MRRRALITAVAAAGLGLAAPAVHAQSSAARTLRFVPQAGLASLDPIWGTQYVVRNAAALVWDMLYGVDSRFRPQPQMAEGHMVSDDGRVWTIRLREGLRFHDGEPVRGEDVVASLERWMVRDPMGQMVRALRQDLAAPDDRTIRLALSAPYPKLLHALGKQSAPCAFIMPERLARTDPFTPIAEAVGSGPMRFRADLWEPGRRAVFERFPRYQPRPEPADWLAGGKRIEVETIEWQAMPDPDAAAAAVASGEVDWLEAVLPDLAPGLKRNRSVSVGIADPMGSIGSLRFNHLHPPFDDVRVRRAVAMALDQQDYMRAVIGADDVLWRRIPSFFTPDTPLYAETGGEILSGPRDPEGARRLIAEAGRQGSEVVLLKATDLAPLKAMAEVSETLLAALGFRVEVAAMSWGEVAERRARKDPPSQGGWNLFHTWHAGADCATPAAYSAIRANGEDAWFGWPRDEAIERAVAEWFAAEDIATERAAVARLNEASMAFMTWVPTGLFLSYQAWRRNVAGIGKGPMPFFWGVSKA</sequence>
<dbReference type="Pfam" id="PF00496">
    <property type="entry name" value="SBP_bac_5"/>
    <property type="match status" value="1"/>
</dbReference>
<feature type="chain" id="PRO_5036894264" evidence="4">
    <location>
        <begin position="25"/>
        <end position="529"/>
    </location>
</feature>
<comment type="similarity">
    <text evidence="2">Belongs to the bacterial solute-binding protein 5 family.</text>
</comment>
<comment type="subcellular location">
    <subcellularLocation>
        <location evidence="1">Periplasm</location>
    </subcellularLocation>
</comment>
<dbReference type="GO" id="GO:1904680">
    <property type="term" value="F:peptide transmembrane transporter activity"/>
    <property type="evidence" value="ECO:0007669"/>
    <property type="project" value="TreeGrafter"/>
</dbReference>
<evidence type="ECO:0000256" key="3">
    <source>
        <dbReference type="ARBA" id="ARBA00022729"/>
    </source>
</evidence>
<dbReference type="InterPro" id="IPR000914">
    <property type="entry name" value="SBP_5_dom"/>
</dbReference>
<dbReference type="PANTHER" id="PTHR30290:SF38">
    <property type="entry name" value="D,D-DIPEPTIDE-BINDING PERIPLASMIC PROTEIN DDPA-RELATED"/>
    <property type="match status" value="1"/>
</dbReference>
<dbReference type="EMBL" id="CP076448">
    <property type="protein sequence ID" value="QXM25131.1"/>
    <property type="molecule type" value="Genomic_DNA"/>
</dbReference>
<evidence type="ECO:0000313" key="6">
    <source>
        <dbReference type="EMBL" id="QXM25131.1"/>
    </source>
</evidence>
<dbReference type="KEGG" id="elio:KO353_02445"/>
<dbReference type="InterPro" id="IPR039424">
    <property type="entry name" value="SBP_5"/>
</dbReference>
<dbReference type="Proteomes" id="UP000694001">
    <property type="component" value="Chromosome"/>
</dbReference>
<evidence type="ECO:0000256" key="1">
    <source>
        <dbReference type="ARBA" id="ARBA00004418"/>
    </source>
</evidence>
<feature type="signal peptide" evidence="4">
    <location>
        <begin position="1"/>
        <end position="24"/>
    </location>
</feature>
<evidence type="ECO:0000259" key="5">
    <source>
        <dbReference type="Pfam" id="PF00496"/>
    </source>
</evidence>
<evidence type="ECO:0000313" key="7">
    <source>
        <dbReference type="Proteomes" id="UP000694001"/>
    </source>
</evidence>
<proteinExistence type="inferred from homology"/>
<evidence type="ECO:0000256" key="4">
    <source>
        <dbReference type="SAM" id="SignalP"/>
    </source>
</evidence>
<dbReference type="CDD" id="cd08502">
    <property type="entry name" value="PBP2_NikA_DppA_OppA_like_16"/>
    <property type="match status" value="1"/>
</dbReference>